<gene>
    <name evidence="2" type="ORF">SAMN05421676_107135</name>
</gene>
<keyword evidence="2" id="KW-0167">Capsid protein</keyword>
<dbReference type="Proteomes" id="UP000199095">
    <property type="component" value="Unassembled WGS sequence"/>
</dbReference>
<dbReference type="AlphaFoldDB" id="A0A1I0GRV1"/>
<protein>
    <submittedName>
        <fullName evidence="2">Spore coat protein X</fullName>
    </submittedName>
</protein>
<dbReference type="GO" id="GO:0030435">
    <property type="term" value="P:sporulation resulting in formation of a cellular spore"/>
    <property type="evidence" value="ECO:0007669"/>
    <property type="project" value="InterPro"/>
</dbReference>
<name>A0A1I0GRV1_9BACI</name>
<evidence type="ECO:0000313" key="2">
    <source>
        <dbReference type="EMBL" id="SET73825.1"/>
    </source>
</evidence>
<proteinExistence type="predicted"/>
<dbReference type="EMBL" id="FOHJ01000007">
    <property type="protein sequence ID" value="SET73825.1"/>
    <property type="molecule type" value="Genomic_DNA"/>
</dbReference>
<dbReference type="RefSeq" id="WP_093135783.1">
    <property type="nucleotide sequence ID" value="NZ_FOHJ01000007.1"/>
</dbReference>
<feature type="domain" description="Spore coat protein X/V" evidence="1">
    <location>
        <begin position="59"/>
        <end position="114"/>
    </location>
</feature>
<dbReference type="InterPro" id="IPR011428">
    <property type="entry name" value="Spore_coat_X/V"/>
</dbReference>
<organism evidence="2 3">
    <name type="scientific">Salinibacillus kushneri</name>
    <dbReference type="NCBI Taxonomy" id="237682"/>
    <lineage>
        <taxon>Bacteria</taxon>
        <taxon>Bacillati</taxon>
        <taxon>Bacillota</taxon>
        <taxon>Bacilli</taxon>
        <taxon>Bacillales</taxon>
        <taxon>Bacillaceae</taxon>
        <taxon>Salinibacillus</taxon>
    </lineage>
</organism>
<feature type="domain" description="Spore coat protein X/V" evidence="1">
    <location>
        <begin position="121"/>
        <end position="178"/>
    </location>
</feature>
<dbReference type="OrthoDB" id="2376847at2"/>
<accession>A0A1I0GRV1</accession>
<dbReference type="STRING" id="237682.SAMN05421676_107135"/>
<evidence type="ECO:0000313" key="3">
    <source>
        <dbReference type="Proteomes" id="UP000199095"/>
    </source>
</evidence>
<sequence length="179" mass="20192">MGRRRKRNFVDFAGNTWDHNCGCGQSQNLAYDCGCGSQRPYRTNNRLDRTYQSDDDAKIDNFAGQVEDIYQGSHEVIEIRDSYDVDVTSTDTQIALSIKVAIQIAIAFVVNITIADSDRAEQVTNDLLQHSDMQQVNRQKVIIERSEDINVTTNDTDIALSLQILVQILIAILIQLDIL</sequence>
<evidence type="ECO:0000259" key="1">
    <source>
        <dbReference type="Pfam" id="PF07552"/>
    </source>
</evidence>
<keyword evidence="2" id="KW-0946">Virion</keyword>
<keyword evidence="3" id="KW-1185">Reference proteome</keyword>
<dbReference type="Pfam" id="PF07552">
    <property type="entry name" value="Coat_X"/>
    <property type="match status" value="2"/>
</dbReference>
<dbReference type="GO" id="GO:0031160">
    <property type="term" value="C:spore wall"/>
    <property type="evidence" value="ECO:0007669"/>
    <property type="project" value="InterPro"/>
</dbReference>
<reference evidence="3" key="1">
    <citation type="submission" date="2016-10" db="EMBL/GenBank/DDBJ databases">
        <authorList>
            <person name="Varghese N."/>
            <person name="Submissions S."/>
        </authorList>
    </citation>
    <scope>NUCLEOTIDE SEQUENCE [LARGE SCALE GENOMIC DNA]</scope>
    <source>
        <strain evidence="3">CGMCC 1.3566</strain>
    </source>
</reference>